<evidence type="ECO:0000256" key="3">
    <source>
        <dbReference type="ARBA" id="ARBA00022692"/>
    </source>
</evidence>
<feature type="transmembrane region" description="Helical" evidence="6">
    <location>
        <begin position="172"/>
        <end position="193"/>
    </location>
</feature>
<evidence type="ECO:0000256" key="1">
    <source>
        <dbReference type="ARBA" id="ARBA00004651"/>
    </source>
</evidence>
<organism evidence="8 9">
    <name type="scientific">Paracoccus nototheniae</name>
    <dbReference type="NCBI Taxonomy" id="2489002"/>
    <lineage>
        <taxon>Bacteria</taxon>
        <taxon>Pseudomonadati</taxon>
        <taxon>Pseudomonadota</taxon>
        <taxon>Alphaproteobacteria</taxon>
        <taxon>Rhodobacterales</taxon>
        <taxon>Paracoccaceae</taxon>
        <taxon>Paracoccus</taxon>
    </lineage>
</organism>
<keyword evidence="9" id="KW-1185">Reference proteome</keyword>
<gene>
    <name evidence="8" type="ORF">ACFQ5P_19830</name>
</gene>
<sequence length="199" mass="21771">MFDLITAWLAAMGSFGVAALMLLENVFPPIPSELIMPFAGYLAANGTLSFAAVVIAGTAGSVAGAFLWYQIGSLVTEPRLRRFIARHGRWLTISVADLERALSWFDRHGRTAVFLGRMVPGVRTLISIPAGMTGMRTLPFLLYTALGSLIWTTALTVSGYVLKAQFARVEVLINPVTNILLLLVASLYVWRLLNSRQSR</sequence>
<protein>
    <submittedName>
        <fullName evidence="8">DedA family protein</fullName>
    </submittedName>
</protein>
<feature type="transmembrane region" description="Helical" evidence="6">
    <location>
        <begin position="140"/>
        <end position="160"/>
    </location>
</feature>
<dbReference type="RefSeq" id="WP_131573461.1">
    <property type="nucleotide sequence ID" value="NZ_CBCSAJ010000056.1"/>
</dbReference>
<reference evidence="9" key="1">
    <citation type="journal article" date="2019" name="Int. J. Syst. Evol. Microbiol.">
        <title>The Global Catalogue of Microorganisms (GCM) 10K type strain sequencing project: providing services to taxonomists for standard genome sequencing and annotation.</title>
        <authorList>
            <consortium name="The Broad Institute Genomics Platform"/>
            <consortium name="The Broad Institute Genome Sequencing Center for Infectious Disease"/>
            <person name="Wu L."/>
            <person name="Ma J."/>
        </authorList>
    </citation>
    <scope>NUCLEOTIDE SEQUENCE [LARGE SCALE GENOMIC DNA]</scope>
    <source>
        <strain evidence="9">CCM 8875</strain>
    </source>
</reference>
<dbReference type="PANTHER" id="PTHR42709:SF6">
    <property type="entry name" value="UNDECAPRENYL PHOSPHATE TRANSPORTER A"/>
    <property type="match status" value="1"/>
</dbReference>
<evidence type="ECO:0000259" key="7">
    <source>
        <dbReference type="Pfam" id="PF09335"/>
    </source>
</evidence>
<dbReference type="Pfam" id="PF09335">
    <property type="entry name" value="VTT_dom"/>
    <property type="match status" value="1"/>
</dbReference>
<feature type="transmembrane region" description="Helical" evidence="6">
    <location>
        <begin position="7"/>
        <end position="27"/>
    </location>
</feature>
<name>A0ABW4E0Y5_9RHOB</name>
<evidence type="ECO:0000313" key="9">
    <source>
        <dbReference type="Proteomes" id="UP001597302"/>
    </source>
</evidence>
<keyword evidence="2" id="KW-1003">Cell membrane</keyword>
<evidence type="ECO:0000256" key="6">
    <source>
        <dbReference type="SAM" id="Phobius"/>
    </source>
</evidence>
<dbReference type="InterPro" id="IPR032816">
    <property type="entry name" value="VTT_dom"/>
</dbReference>
<keyword evidence="4 6" id="KW-1133">Transmembrane helix</keyword>
<comment type="subcellular location">
    <subcellularLocation>
        <location evidence="1">Cell membrane</location>
        <topology evidence="1">Multi-pass membrane protein</topology>
    </subcellularLocation>
</comment>
<proteinExistence type="predicted"/>
<dbReference type="PANTHER" id="PTHR42709">
    <property type="entry name" value="ALKALINE PHOSPHATASE LIKE PROTEIN"/>
    <property type="match status" value="1"/>
</dbReference>
<dbReference type="EMBL" id="JBHTOQ010000080">
    <property type="protein sequence ID" value="MFD1483545.1"/>
    <property type="molecule type" value="Genomic_DNA"/>
</dbReference>
<keyword evidence="5 6" id="KW-0472">Membrane</keyword>
<keyword evidence="3 6" id="KW-0812">Transmembrane</keyword>
<feature type="transmembrane region" description="Helical" evidence="6">
    <location>
        <begin position="47"/>
        <end position="69"/>
    </location>
</feature>
<evidence type="ECO:0000313" key="8">
    <source>
        <dbReference type="EMBL" id="MFD1483545.1"/>
    </source>
</evidence>
<feature type="domain" description="VTT" evidence="7">
    <location>
        <begin position="30"/>
        <end position="160"/>
    </location>
</feature>
<evidence type="ECO:0000256" key="5">
    <source>
        <dbReference type="ARBA" id="ARBA00023136"/>
    </source>
</evidence>
<accession>A0ABW4E0Y5</accession>
<evidence type="ECO:0000256" key="4">
    <source>
        <dbReference type="ARBA" id="ARBA00022989"/>
    </source>
</evidence>
<dbReference type="Proteomes" id="UP001597302">
    <property type="component" value="Unassembled WGS sequence"/>
</dbReference>
<dbReference type="InterPro" id="IPR051311">
    <property type="entry name" value="DedA_domain"/>
</dbReference>
<comment type="caution">
    <text evidence="8">The sequence shown here is derived from an EMBL/GenBank/DDBJ whole genome shotgun (WGS) entry which is preliminary data.</text>
</comment>
<evidence type="ECO:0000256" key="2">
    <source>
        <dbReference type="ARBA" id="ARBA00022475"/>
    </source>
</evidence>